<dbReference type="InterPro" id="IPR016187">
    <property type="entry name" value="CTDL_fold"/>
</dbReference>
<evidence type="ECO:0000313" key="3">
    <source>
        <dbReference type="EMBL" id="PWW11347.1"/>
    </source>
</evidence>
<dbReference type="EMBL" id="QGTT01000011">
    <property type="protein sequence ID" value="PWW11347.1"/>
    <property type="molecule type" value="Genomic_DNA"/>
</dbReference>
<feature type="domain" description="Sulfatase-modifying factor enzyme-like" evidence="2">
    <location>
        <begin position="35"/>
        <end position="242"/>
    </location>
</feature>
<evidence type="ECO:0000259" key="2">
    <source>
        <dbReference type="Pfam" id="PF03781"/>
    </source>
</evidence>
<dbReference type="Gene3D" id="3.90.1580.10">
    <property type="entry name" value="paralog of FGE (formylglycine-generating enzyme)"/>
    <property type="match status" value="1"/>
</dbReference>
<dbReference type="RefSeq" id="WP_258306621.1">
    <property type="nucleotide sequence ID" value="NZ_QGTT01000011.1"/>
</dbReference>
<feature type="signal peptide" evidence="1">
    <location>
        <begin position="1"/>
        <end position="18"/>
    </location>
</feature>
<proteinExistence type="predicted"/>
<keyword evidence="4" id="KW-1185">Reference proteome</keyword>
<gene>
    <name evidence="3" type="ORF">DET45_11116</name>
</gene>
<dbReference type="InterPro" id="IPR042095">
    <property type="entry name" value="SUMF_sf"/>
</dbReference>
<dbReference type="PANTHER" id="PTHR23150:SF19">
    <property type="entry name" value="FORMYLGLYCINE-GENERATING ENZYME"/>
    <property type="match status" value="1"/>
</dbReference>
<dbReference type="InterPro" id="IPR005532">
    <property type="entry name" value="SUMF_dom"/>
</dbReference>
<protein>
    <submittedName>
        <fullName evidence="3">Formylglycine-generating enzyme required for sulfatase activity</fullName>
    </submittedName>
</protein>
<dbReference type="InterPro" id="IPR051043">
    <property type="entry name" value="Sulfatase_Mod_Factor_Kinase"/>
</dbReference>
<organism evidence="3 4">
    <name type="scientific">Pseudidiomarina maritima</name>
    <dbReference type="NCBI Taxonomy" id="519453"/>
    <lineage>
        <taxon>Bacteria</taxon>
        <taxon>Pseudomonadati</taxon>
        <taxon>Pseudomonadota</taxon>
        <taxon>Gammaproteobacteria</taxon>
        <taxon>Alteromonadales</taxon>
        <taxon>Idiomarinaceae</taxon>
        <taxon>Pseudidiomarina</taxon>
    </lineage>
</organism>
<evidence type="ECO:0000313" key="4">
    <source>
        <dbReference type="Proteomes" id="UP000246964"/>
    </source>
</evidence>
<reference evidence="3 4" key="1">
    <citation type="submission" date="2018-05" db="EMBL/GenBank/DDBJ databases">
        <title>Freshwater and sediment microbial communities from various areas in North America, analyzing microbe dynamics in response to fracking.</title>
        <authorList>
            <person name="Lamendella R."/>
        </authorList>
    </citation>
    <scope>NUCLEOTIDE SEQUENCE [LARGE SCALE GENOMIC DNA]</scope>
    <source>
        <strain evidence="3 4">125B1</strain>
    </source>
</reference>
<dbReference type="Proteomes" id="UP000246964">
    <property type="component" value="Unassembled WGS sequence"/>
</dbReference>
<sequence length="246" mass="27763">MKYLVGVLAIAVSAQVLAEPVLVEGGQYVPVVVLDKELEQLTMPNFMLDAAPVTHAEYQTFVLAHPKWRRDTIPAIFHDGNYLKSWQTADSHAVDDADKAVTQVSWFAARAYCKAQGGRLPSLEEWEYASAQYRQQQGLTDHEYARMLFSWHTNPTTYAQLPLDPVAGKLNHMHDRVNEWVEDFQLLLTNGDDNDVLSGSCGDSARFMADFGEASYATFFRYQSRSNYRAQSTTSTLGFRCAYDVE</sequence>
<keyword evidence="1" id="KW-0732">Signal</keyword>
<evidence type="ECO:0000256" key="1">
    <source>
        <dbReference type="SAM" id="SignalP"/>
    </source>
</evidence>
<feature type="chain" id="PRO_5016411511" evidence="1">
    <location>
        <begin position="19"/>
        <end position="246"/>
    </location>
</feature>
<dbReference type="Pfam" id="PF03781">
    <property type="entry name" value="FGE-sulfatase"/>
    <property type="match status" value="1"/>
</dbReference>
<dbReference type="GO" id="GO:0120147">
    <property type="term" value="F:formylglycine-generating oxidase activity"/>
    <property type="evidence" value="ECO:0007669"/>
    <property type="project" value="TreeGrafter"/>
</dbReference>
<dbReference type="SUPFAM" id="SSF56436">
    <property type="entry name" value="C-type lectin-like"/>
    <property type="match status" value="1"/>
</dbReference>
<dbReference type="AlphaFoldDB" id="A0A317Q5D9"/>
<comment type="caution">
    <text evidence="3">The sequence shown here is derived from an EMBL/GenBank/DDBJ whole genome shotgun (WGS) entry which is preliminary data.</text>
</comment>
<accession>A0A317Q5D9</accession>
<dbReference type="PANTHER" id="PTHR23150">
    <property type="entry name" value="SULFATASE MODIFYING FACTOR 1, 2"/>
    <property type="match status" value="1"/>
</dbReference>
<name>A0A317Q5D9_9GAMM</name>